<dbReference type="CDD" id="cd06222">
    <property type="entry name" value="RNase_H_like"/>
    <property type="match status" value="1"/>
</dbReference>
<dbReference type="SUPFAM" id="SSF53098">
    <property type="entry name" value="Ribonuclease H-like"/>
    <property type="match status" value="1"/>
</dbReference>
<sequence length="135" mass="14649">MVQVEPNQSQQPVNNDLEDNIKEPMNTIHSTDITGYHDFQVDASVADGSAGIAAVYKSDSNDADDFLATNHLRVKNVLQGELAAISLALSTAKQLGMERVAIQSDCKTAVTNLSMLLRTLLLTGPEFIGNSFKER</sequence>
<dbReference type="GO" id="GO:0004523">
    <property type="term" value="F:RNA-DNA hybrid ribonuclease activity"/>
    <property type="evidence" value="ECO:0007669"/>
    <property type="project" value="InterPro"/>
</dbReference>
<protein>
    <recommendedName>
        <fullName evidence="1">RNase H type-1 domain-containing protein</fullName>
    </recommendedName>
</protein>
<dbReference type="Pfam" id="PF13456">
    <property type="entry name" value="RVT_3"/>
    <property type="match status" value="1"/>
</dbReference>
<dbReference type="InterPro" id="IPR044730">
    <property type="entry name" value="RNase_H-like_dom_plant"/>
</dbReference>
<gene>
    <name evidence="2" type="ORF">G4B88_029243</name>
</gene>
<dbReference type="AlphaFoldDB" id="A0A7J6EWV5"/>
<evidence type="ECO:0000313" key="2">
    <source>
        <dbReference type="EMBL" id="KAF4362160.1"/>
    </source>
</evidence>
<reference evidence="2 3" key="1">
    <citation type="journal article" date="2020" name="bioRxiv">
        <title>Sequence and annotation of 42 cannabis genomes reveals extensive copy number variation in cannabinoid synthesis and pathogen resistance genes.</title>
        <authorList>
            <person name="Mckernan K.J."/>
            <person name="Helbert Y."/>
            <person name="Kane L.T."/>
            <person name="Ebling H."/>
            <person name="Zhang L."/>
            <person name="Liu B."/>
            <person name="Eaton Z."/>
            <person name="Mclaughlin S."/>
            <person name="Kingan S."/>
            <person name="Baybayan P."/>
            <person name="Concepcion G."/>
            <person name="Jordan M."/>
            <person name="Riva A."/>
            <person name="Barbazuk W."/>
            <person name="Harkins T."/>
        </authorList>
    </citation>
    <scope>NUCLEOTIDE SEQUENCE [LARGE SCALE GENOMIC DNA]</scope>
    <source>
        <strain evidence="3">cv. Jamaican Lion 4</strain>
        <tissue evidence="2">Leaf</tissue>
    </source>
</reference>
<keyword evidence="3" id="KW-1185">Reference proteome</keyword>
<dbReference type="InterPro" id="IPR036397">
    <property type="entry name" value="RNaseH_sf"/>
</dbReference>
<dbReference type="Proteomes" id="UP000583929">
    <property type="component" value="Unassembled WGS sequence"/>
</dbReference>
<dbReference type="Gene3D" id="3.30.420.10">
    <property type="entry name" value="Ribonuclease H-like superfamily/Ribonuclease H"/>
    <property type="match status" value="1"/>
</dbReference>
<organism evidence="2 3">
    <name type="scientific">Cannabis sativa</name>
    <name type="common">Hemp</name>
    <name type="synonym">Marijuana</name>
    <dbReference type="NCBI Taxonomy" id="3483"/>
    <lineage>
        <taxon>Eukaryota</taxon>
        <taxon>Viridiplantae</taxon>
        <taxon>Streptophyta</taxon>
        <taxon>Embryophyta</taxon>
        <taxon>Tracheophyta</taxon>
        <taxon>Spermatophyta</taxon>
        <taxon>Magnoliopsida</taxon>
        <taxon>eudicotyledons</taxon>
        <taxon>Gunneridae</taxon>
        <taxon>Pentapetalae</taxon>
        <taxon>rosids</taxon>
        <taxon>fabids</taxon>
        <taxon>Rosales</taxon>
        <taxon>Cannabaceae</taxon>
        <taxon>Cannabis</taxon>
    </lineage>
</organism>
<dbReference type="GO" id="GO:0003676">
    <property type="term" value="F:nucleic acid binding"/>
    <property type="evidence" value="ECO:0007669"/>
    <property type="project" value="InterPro"/>
</dbReference>
<evidence type="ECO:0000259" key="1">
    <source>
        <dbReference type="Pfam" id="PF13456"/>
    </source>
</evidence>
<comment type="caution">
    <text evidence="2">The sequence shown here is derived from an EMBL/GenBank/DDBJ whole genome shotgun (WGS) entry which is preliminary data.</text>
</comment>
<dbReference type="EMBL" id="JAATIQ010000318">
    <property type="protein sequence ID" value="KAF4362160.1"/>
    <property type="molecule type" value="Genomic_DNA"/>
</dbReference>
<feature type="domain" description="RNase H type-1" evidence="1">
    <location>
        <begin position="42"/>
        <end position="114"/>
    </location>
</feature>
<evidence type="ECO:0000313" key="3">
    <source>
        <dbReference type="Proteomes" id="UP000583929"/>
    </source>
</evidence>
<dbReference type="InterPro" id="IPR002156">
    <property type="entry name" value="RNaseH_domain"/>
</dbReference>
<accession>A0A7J6EWV5</accession>
<dbReference type="InterPro" id="IPR012337">
    <property type="entry name" value="RNaseH-like_sf"/>
</dbReference>
<name>A0A7J6EWV5_CANSA</name>
<proteinExistence type="predicted"/>